<proteinExistence type="inferred from homology"/>
<keyword evidence="3" id="KW-0539">Nucleus</keyword>
<evidence type="ECO:0000259" key="4">
    <source>
        <dbReference type="Pfam" id="PF12333"/>
    </source>
</evidence>
<dbReference type="WBParaSite" id="TCLT_0000053901-mRNA-1">
    <property type="protein sequence ID" value="TCLT_0000053901-mRNA-1"/>
    <property type="gene ID" value="TCLT_0000053901"/>
</dbReference>
<dbReference type="InterPro" id="IPR011989">
    <property type="entry name" value="ARM-like"/>
</dbReference>
<comment type="similarity">
    <text evidence="2">Belongs to the IPI1/TEX10 family.</text>
</comment>
<evidence type="ECO:0000313" key="5">
    <source>
        <dbReference type="EMBL" id="VDM95548.1"/>
    </source>
</evidence>
<sequence length="367" mass="41803">MAKKKKVKDFPKVKIKLGKKLKKTAATDTRIETKKVVIVEQLRVNDGCVSSYRGLSLEELCRQLGHYNINVRRDSVIGLRQLLSLHPEFVPKYLHILIPTVGRLIACDKSDSSFHSQLRALVELLCKTDASAISSHFTLLMMHTLRALTHLRKSVRFYALTILTLLMRTYPNLSQNNIDLFDSFVELLNSKSILTNKKLLLDAIATFLRVFRVEEPAIVGPLRVAYFSVRNGQSTQIDLTPISESRIDFCVLGSQPQQFKSPLHSPEKFLLLLSGIFSFFIICASEESSPYEKEWIEIFTSLDKFEFRLNRNTDTLLQSLSQIRMTFTAAQMDEFRKVSSGVALMLKKGCLCQRIHKLLQSITQSGK</sequence>
<dbReference type="STRING" id="103827.A0A0N5CKE5"/>
<dbReference type="Proteomes" id="UP000276776">
    <property type="component" value="Unassembled WGS sequence"/>
</dbReference>
<feature type="domain" description="Pre-rRNA-processing protein Ipi1 N-terminal" evidence="4">
    <location>
        <begin position="132"/>
        <end position="192"/>
    </location>
</feature>
<dbReference type="EMBL" id="UYYF01000041">
    <property type="protein sequence ID" value="VDM95548.1"/>
    <property type="molecule type" value="Genomic_DNA"/>
</dbReference>
<evidence type="ECO:0000313" key="6">
    <source>
        <dbReference type="Proteomes" id="UP000276776"/>
    </source>
</evidence>
<evidence type="ECO:0000256" key="1">
    <source>
        <dbReference type="ARBA" id="ARBA00004123"/>
    </source>
</evidence>
<protein>
    <submittedName>
        <fullName evidence="7">Ipi1_N domain-containing protein</fullName>
    </submittedName>
</protein>
<organism evidence="7">
    <name type="scientific">Thelazia callipaeda</name>
    <name type="common">Oriental eyeworm</name>
    <name type="synonym">Parasitic nematode</name>
    <dbReference type="NCBI Taxonomy" id="103827"/>
    <lineage>
        <taxon>Eukaryota</taxon>
        <taxon>Metazoa</taxon>
        <taxon>Ecdysozoa</taxon>
        <taxon>Nematoda</taxon>
        <taxon>Chromadorea</taxon>
        <taxon>Rhabditida</taxon>
        <taxon>Spirurina</taxon>
        <taxon>Spiruromorpha</taxon>
        <taxon>Thelazioidea</taxon>
        <taxon>Thelaziidae</taxon>
        <taxon>Thelazia</taxon>
    </lineage>
</organism>
<dbReference type="AlphaFoldDB" id="A0A0N5CKE5"/>
<dbReference type="GO" id="GO:0071339">
    <property type="term" value="C:MLL1 complex"/>
    <property type="evidence" value="ECO:0007669"/>
    <property type="project" value="TreeGrafter"/>
</dbReference>
<evidence type="ECO:0000256" key="3">
    <source>
        <dbReference type="ARBA" id="ARBA00023242"/>
    </source>
</evidence>
<name>A0A0N5CKE5_THECL</name>
<dbReference type="PANTHER" id="PTHR16056">
    <property type="entry name" value="REGULATOR OF MICROTUBULE DYNAMICS PROTEIN"/>
    <property type="match status" value="1"/>
</dbReference>
<keyword evidence="6" id="KW-1185">Reference proteome</keyword>
<dbReference type="SUPFAM" id="SSF48371">
    <property type="entry name" value="ARM repeat"/>
    <property type="match status" value="1"/>
</dbReference>
<comment type="subcellular location">
    <subcellularLocation>
        <location evidence="1">Nucleus</location>
    </subcellularLocation>
</comment>
<dbReference type="PANTHER" id="PTHR16056:SF2">
    <property type="entry name" value="TESTIS-EXPRESSED PROTEIN 10"/>
    <property type="match status" value="1"/>
</dbReference>
<dbReference type="InterPro" id="IPR024679">
    <property type="entry name" value="Ipi1_N"/>
</dbReference>
<reference evidence="7" key="1">
    <citation type="submission" date="2017-02" db="UniProtKB">
        <authorList>
            <consortium name="WormBaseParasite"/>
        </authorList>
    </citation>
    <scope>IDENTIFICATION</scope>
</reference>
<dbReference type="InterPro" id="IPR016024">
    <property type="entry name" value="ARM-type_fold"/>
</dbReference>
<evidence type="ECO:0000313" key="7">
    <source>
        <dbReference type="WBParaSite" id="TCLT_0000053901-mRNA-1"/>
    </source>
</evidence>
<gene>
    <name evidence="5" type="ORF">TCLT_LOCUS540</name>
</gene>
<accession>A0A0N5CKE5</accession>
<reference evidence="5 6" key="2">
    <citation type="submission" date="2018-11" db="EMBL/GenBank/DDBJ databases">
        <authorList>
            <consortium name="Pathogen Informatics"/>
        </authorList>
    </citation>
    <scope>NUCLEOTIDE SEQUENCE [LARGE SCALE GENOMIC DNA]</scope>
</reference>
<dbReference type="Pfam" id="PF12333">
    <property type="entry name" value="Ipi1_N"/>
    <property type="match status" value="1"/>
</dbReference>
<dbReference type="OMA" id="GHYNINV"/>
<evidence type="ECO:0000256" key="2">
    <source>
        <dbReference type="ARBA" id="ARBA00006427"/>
    </source>
</evidence>
<dbReference type="Gene3D" id="1.25.10.10">
    <property type="entry name" value="Leucine-rich Repeat Variant"/>
    <property type="match status" value="1"/>
</dbReference>
<dbReference type="OrthoDB" id="361362at2759"/>